<keyword evidence="1" id="KW-0004">4Fe-4S</keyword>
<feature type="binding site" evidence="6">
    <location>
        <position position="336"/>
    </location>
    <ligand>
        <name>S-adenosyl-L-methionine</name>
        <dbReference type="ChEBI" id="CHEBI:59789"/>
    </ligand>
</feature>
<evidence type="ECO:0000256" key="4">
    <source>
        <dbReference type="ARBA" id="ARBA00022691"/>
    </source>
</evidence>
<evidence type="ECO:0000256" key="3">
    <source>
        <dbReference type="ARBA" id="ARBA00022679"/>
    </source>
</evidence>
<dbReference type="RefSeq" id="WP_097928505.1">
    <property type="nucleotide sequence ID" value="NZ_OCTN01000001.1"/>
</dbReference>
<dbReference type="GO" id="GO:0051539">
    <property type="term" value="F:4 iron, 4 sulfur cluster binding"/>
    <property type="evidence" value="ECO:0007669"/>
    <property type="project" value="UniProtKB-KW"/>
</dbReference>
<dbReference type="EMBL" id="OCTN01000001">
    <property type="protein sequence ID" value="SOH92962.1"/>
    <property type="molecule type" value="Genomic_DNA"/>
</dbReference>
<evidence type="ECO:0000313" key="7">
    <source>
        <dbReference type="EMBL" id="SOH92962.1"/>
    </source>
</evidence>
<dbReference type="InterPro" id="IPR010280">
    <property type="entry name" value="U5_MeTrfase_fam"/>
</dbReference>
<dbReference type="OrthoDB" id="9804590at2"/>
<protein>
    <submittedName>
        <fullName evidence="7">23S rRNA (Uracil1939-C5)-methyltransferase</fullName>
    </submittedName>
</protein>
<keyword evidence="1" id="KW-0479">Metal-binding</keyword>
<keyword evidence="2 6" id="KW-0489">Methyltransferase</keyword>
<keyword evidence="4 6" id="KW-0949">S-adenosyl-L-methionine</keyword>
<evidence type="ECO:0000256" key="5">
    <source>
        <dbReference type="ARBA" id="ARBA00023014"/>
    </source>
</evidence>
<proteinExistence type="inferred from homology"/>
<feature type="binding site" evidence="6">
    <location>
        <position position="240"/>
    </location>
    <ligand>
        <name>S-adenosyl-L-methionine</name>
        <dbReference type="ChEBI" id="CHEBI:59789"/>
    </ligand>
</feature>
<dbReference type="AlphaFoldDB" id="A0A2C9CP04"/>
<comment type="similarity">
    <text evidence="6">Belongs to the class I-like SAM-binding methyltransferase superfamily. RNA M5U methyltransferase family.</text>
</comment>
<keyword evidence="3 6" id="KW-0808">Transferase</keyword>
<accession>A0A2C9CP04</accession>
<dbReference type="CDD" id="cd02440">
    <property type="entry name" value="AdoMet_MTases"/>
    <property type="match status" value="1"/>
</dbReference>
<evidence type="ECO:0000256" key="2">
    <source>
        <dbReference type="ARBA" id="ARBA00022603"/>
    </source>
</evidence>
<sequence>MEQITIDRLGHQGDGVVQGGGERFVPYTLPGEVVEVNAKGDLQNVVTASPHRVDPLCKHFGTCGGCAVQHGADAFVAEWKVDVVRRALSARSIEMKFGGLATSPAGTRRRAVFGGRRTRKGVSVGFHQRGSNQLVEIEECTVVDPKVLAAMPALEELTAIGASRNSTIRLSVTLSVAGLDVFVDEAHELERPMLPQLAEIATRHNLARLTWNDEVIVSANAPIQRMGRARVVPPPGAFLQATPHGQAALLATVKQAVGKASRIVDLFAGCGTFALPLAENAEIHAVENDGPMLSALETAWRRTEGALHRITTENRDLFRRPMLSSELKGYDAVVIDPPRAGAASQIAELAQSAIKTIVFVSCNPVTFARDAEVLTNAGYTMGSVRVIDQFRWSPHIELTATFTK</sequence>
<name>A0A2C9CP04_9RHOB</name>
<dbReference type="Pfam" id="PF05958">
    <property type="entry name" value="tRNA_U5-meth_tr"/>
    <property type="match status" value="1"/>
</dbReference>
<dbReference type="PROSITE" id="PS51687">
    <property type="entry name" value="SAM_MT_RNA_M5U"/>
    <property type="match status" value="1"/>
</dbReference>
<dbReference type="PANTHER" id="PTHR11061:SF49">
    <property type="entry name" value="23S RRNA (URACIL(1939)-C(5))-METHYLTRANSFERASE RLMD"/>
    <property type="match status" value="1"/>
</dbReference>
<reference evidence="8" key="1">
    <citation type="submission" date="2017-09" db="EMBL/GenBank/DDBJ databases">
        <authorList>
            <person name="Varghese N."/>
            <person name="Submissions S."/>
        </authorList>
    </citation>
    <scope>NUCLEOTIDE SEQUENCE [LARGE SCALE GENOMIC DNA]</scope>
    <source>
        <strain evidence="8">C7</strain>
    </source>
</reference>
<dbReference type="InterPro" id="IPR029063">
    <property type="entry name" value="SAM-dependent_MTases_sf"/>
</dbReference>
<dbReference type="GO" id="GO:0070475">
    <property type="term" value="P:rRNA base methylation"/>
    <property type="evidence" value="ECO:0007669"/>
    <property type="project" value="TreeGrafter"/>
</dbReference>
<feature type="binding site" evidence="6">
    <location>
        <position position="267"/>
    </location>
    <ligand>
        <name>S-adenosyl-L-methionine</name>
        <dbReference type="ChEBI" id="CHEBI:59789"/>
    </ligand>
</feature>
<keyword evidence="1" id="KW-0408">Iron</keyword>
<dbReference type="PANTHER" id="PTHR11061">
    <property type="entry name" value="RNA M5U METHYLTRANSFERASE"/>
    <property type="match status" value="1"/>
</dbReference>
<evidence type="ECO:0000256" key="6">
    <source>
        <dbReference type="PROSITE-ProRule" id="PRU01024"/>
    </source>
</evidence>
<evidence type="ECO:0000313" key="8">
    <source>
        <dbReference type="Proteomes" id="UP000220034"/>
    </source>
</evidence>
<dbReference type="GO" id="GO:0070041">
    <property type="term" value="F:rRNA (uridine-C5-)-methyltransferase activity"/>
    <property type="evidence" value="ECO:0007669"/>
    <property type="project" value="TreeGrafter"/>
</dbReference>
<gene>
    <name evidence="7" type="ORF">SAMN06273572_101813</name>
</gene>
<dbReference type="Gene3D" id="2.40.50.1070">
    <property type="match status" value="1"/>
</dbReference>
<dbReference type="SUPFAM" id="SSF53335">
    <property type="entry name" value="S-adenosyl-L-methionine-dependent methyltransferases"/>
    <property type="match status" value="1"/>
</dbReference>
<organism evidence="7 8">
    <name type="scientific">Pontivivens marinum</name>
    <dbReference type="NCBI Taxonomy" id="1690039"/>
    <lineage>
        <taxon>Bacteria</taxon>
        <taxon>Pseudomonadati</taxon>
        <taxon>Pseudomonadota</taxon>
        <taxon>Alphaproteobacteria</taxon>
        <taxon>Rhodobacterales</taxon>
        <taxon>Paracoccaceae</taxon>
        <taxon>Pontivivens</taxon>
    </lineage>
</organism>
<dbReference type="Gene3D" id="2.40.50.140">
    <property type="entry name" value="Nucleic acid-binding proteins"/>
    <property type="match status" value="1"/>
</dbReference>
<dbReference type="InterPro" id="IPR012340">
    <property type="entry name" value="NA-bd_OB-fold"/>
</dbReference>
<keyword evidence="5" id="KW-0411">Iron-sulfur</keyword>
<keyword evidence="8" id="KW-1185">Reference proteome</keyword>
<dbReference type="Proteomes" id="UP000220034">
    <property type="component" value="Unassembled WGS sequence"/>
</dbReference>
<feature type="active site" description="Nucleophile" evidence="6">
    <location>
        <position position="362"/>
    </location>
</feature>
<feature type="binding site" evidence="6">
    <location>
        <position position="287"/>
    </location>
    <ligand>
        <name>S-adenosyl-L-methionine</name>
        <dbReference type="ChEBI" id="CHEBI:59789"/>
    </ligand>
</feature>
<dbReference type="Gene3D" id="3.40.50.150">
    <property type="entry name" value="Vaccinia Virus protein VP39"/>
    <property type="match status" value="1"/>
</dbReference>
<evidence type="ECO:0000256" key="1">
    <source>
        <dbReference type="ARBA" id="ARBA00022485"/>
    </source>
</evidence>